<name>G5S779_SALET</name>
<dbReference type="EMBL" id="AFCX01000227">
    <property type="protein sequence ID" value="EHD06118.1"/>
    <property type="molecule type" value="Genomic_DNA"/>
</dbReference>
<dbReference type="PATRIC" id="fig|913086.3.peg.521"/>
<evidence type="ECO:0000256" key="1">
    <source>
        <dbReference type="SAM" id="MobiDB-lite"/>
    </source>
</evidence>
<sequence>MKFTTRIKHHSHEKVMANHANKKSPNVECFNEPVLTAKKISQHPLVTAKKISQHPSIRWLMESYTYERQLIAIFGN</sequence>
<reference evidence="2 3" key="1">
    <citation type="journal article" date="2011" name="BMC Genomics">
        <title>Genome sequencing reveals diversification of virulence factor content and possible host adaptation in distinct subpopulations of Salmonella enterica.</title>
        <authorList>
            <person name="den Bakker H.C."/>
            <person name="Moreno Switt A.I."/>
            <person name="Govoni G."/>
            <person name="Cummings C.A."/>
            <person name="Ranieri M.L."/>
            <person name="Degoricija L."/>
            <person name="Hoelzer K."/>
            <person name="Rodriguez-Rivera L.D."/>
            <person name="Brown S."/>
            <person name="Bolchacova E."/>
            <person name="Furtado M.R."/>
            <person name="Wiedmann M."/>
        </authorList>
    </citation>
    <scope>NUCLEOTIDE SEQUENCE [LARGE SCALE GENOMIC DNA]</scope>
    <source>
        <strain evidence="2 3">A4-580</strain>
    </source>
</reference>
<comment type="caution">
    <text evidence="2">The sequence shown here is derived from an EMBL/GenBank/DDBJ whole genome shotgun (WGS) entry which is preliminary data.</text>
</comment>
<dbReference type="AlphaFoldDB" id="G5S779"/>
<feature type="compositionally biased region" description="Basic residues" evidence="1">
    <location>
        <begin position="1"/>
        <end position="12"/>
    </location>
</feature>
<evidence type="ECO:0000313" key="3">
    <source>
        <dbReference type="Proteomes" id="UP000003536"/>
    </source>
</evidence>
<proteinExistence type="predicted"/>
<organism evidence="2 3">
    <name type="scientific">Salmonella enterica subsp. enterica serovar Wandsworth str. A4-580</name>
    <dbReference type="NCBI Taxonomy" id="913086"/>
    <lineage>
        <taxon>Bacteria</taxon>
        <taxon>Pseudomonadati</taxon>
        <taxon>Pseudomonadota</taxon>
        <taxon>Gammaproteobacteria</taxon>
        <taxon>Enterobacterales</taxon>
        <taxon>Enterobacteriaceae</taxon>
        <taxon>Salmonella</taxon>
    </lineage>
</organism>
<gene>
    <name evidence="2" type="ORF">LTSEWAN_0660</name>
</gene>
<dbReference type="Proteomes" id="UP000003536">
    <property type="component" value="Unassembled WGS sequence"/>
</dbReference>
<feature type="region of interest" description="Disordered" evidence="1">
    <location>
        <begin position="1"/>
        <end position="24"/>
    </location>
</feature>
<accession>G5S779</accession>
<protein>
    <submittedName>
        <fullName evidence="2">Uncharacterized protein</fullName>
    </submittedName>
</protein>
<evidence type="ECO:0000313" key="2">
    <source>
        <dbReference type="EMBL" id="EHD06118.1"/>
    </source>
</evidence>